<keyword evidence="6" id="KW-0574">Periplasm</keyword>
<proteinExistence type="predicted"/>
<evidence type="ECO:0000256" key="1">
    <source>
        <dbReference type="ARBA" id="ARBA00004196"/>
    </source>
</evidence>
<evidence type="ECO:0000256" key="9">
    <source>
        <dbReference type="ARBA" id="ARBA00034344"/>
    </source>
</evidence>
<dbReference type="eggNOG" id="COG1879">
    <property type="taxonomic scope" value="Bacteria"/>
</dbReference>
<dbReference type="SUPFAM" id="SSF53822">
    <property type="entry name" value="Periplasmic binding protein-like I"/>
    <property type="match status" value="1"/>
</dbReference>
<dbReference type="Proteomes" id="UP000002730">
    <property type="component" value="Chromosome"/>
</dbReference>
<organism evidence="11 12">
    <name type="scientific">Clostridium cellulovorans (strain ATCC 35296 / DSM 3052 / OCM 3 / 743B)</name>
    <dbReference type="NCBI Taxonomy" id="573061"/>
    <lineage>
        <taxon>Bacteria</taxon>
        <taxon>Bacillati</taxon>
        <taxon>Bacillota</taxon>
        <taxon>Clostridia</taxon>
        <taxon>Eubacteriales</taxon>
        <taxon>Clostridiaceae</taxon>
        <taxon>Clostridium</taxon>
    </lineage>
</organism>
<dbReference type="Gene3D" id="3.40.50.2300">
    <property type="match status" value="2"/>
</dbReference>
<keyword evidence="3" id="KW-0762">Sugar transport</keyword>
<evidence type="ECO:0000256" key="3">
    <source>
        <dbReference type="ARBA" id="ARBA00022597"/>
    </source>
</evidence>
<accession>D9SUT0</accession>
<dbReference type="PANTHER" id="PTHR30036">
    <property type="entry name" value="D-XYLOSE-BINDING PERIPLASMIC PROTEIN"/>
    <property type="match status" value="1"/>
</dbReference>
<evidence type="ECO:0000313" key="12">
    <source>
        <dbReference type="Proteomes" id="UP000002730"/>
    </source>
</evidence>
<dbReference type="GO" id="GO:0030246">
    <property type="term" value="F:carbohydrate binding"/>
    <property type="evidence" value="ECO:0007669"/>
    <property type="project" value="InterPro"/>
</dbReference>
<keyword evidence="2" id="KW-0813">Transport</keyword>
<evidence type="ECO:0000256" key="6">
    <source>
        <dbReference type="ARBA" id="ARBA00022764"/>
    </source>
</evidence>
<dbReference type="EMBL" id="CP002160">
    <property type="protein sequence ID" value="ADL50985.1"/>
    <property type="molecule type" value="Genomic_DNA"/>
</dbReference>
<dbReference type="InterPro" id="IPR044085">
    <property type="entry name" value="MglB-like_PBP1"/>
</dbReference>
<evidence type="ECO:0000256" key="7">
    <source>
        <dbReference type="ARBA" id="ARBA00022837"/>
    </source>
</evidence>
<evidence type="ECO:0000256" key="2">
    <source>
        <dbReference type="ARBA" id="ARBA00022448"/>
    </source>
</evidence>
<evidence type="ECO:0000259" key="10">
    <source>
        <dbReference type="Pfam" id="PF13407"/>
    </source>
</evidence>
<evidence type="ECO:0000256" key="5">
    <source>
        <dbReference type="ARBA" id="ARBA00022729"/>
    </source>
</evidence>
<dbReference type="AlphaFoldDB" id="D9SUT0"/>
<feature type="domain" description="Periplasmic binding protein" evidence="10">
    <location>
        <begin position="44"/>
        <end position="324"/>
    </location>
</feature>
<dbReference type="Pfam" id="PF13407">
    <property type="entry name" value="Peripla_BP_4"/>
    <property type="match status" value="1"/>
</dbReference>
<evidence type="ECO:0000256" key="8">
    <source>
        <dbReference type="ARBA" id="ARBA00034323"/>
    </source>
</evidence>
<dbReference type="InterPro" id="IPR050555">
    <property type="entry name" value="Bact_Solute-Bind_Prot2"/>
</dbReference>
<dbReference type="STRING" id="573061.Clocel_1230"/>
<dbReference type="RefSeq" id="WP_010076157.1">
    <property type="nucleotide sequence ID" value="NC_014393.1"/>
</dbReference>
<sequence length="358" mass="39989">MNFFRRILAFTFIIIFIVVTLTSPSPKAITTETNKISRTPIRAGVLLYFFEDSYLLLLKKNLEDIQKENPDKIEFTFFDGKANPAIQYEIINNMINDNFDLLLLNIFEAKENTLQEIINKAKQKSLPLIIFISTIPNIDIVKTYSKLAFIPADTKEPAILEGKIIADAWNENKKAIDKNGDNILQYIMLKGKTDSVLSNSRTKYSVESINTLGIQTEELATVSCNWSRQIAKESTRSLFIRFGNKIEAIIANNDILALGAIDALQGLGYNKGNKLKTIPVVGIDALPEAQELIKKGYMLGSVFHDPSTMADAIYNIGLNLVSGKSITSGTDYKIDPSGVIVNINFKEYTIKTLSEISQ</sequence>
<evidence type="ECO:0000256" key="4">
    <source>
        <dbReference type="ARBA" id="ARBA00022723"/>
    </source>
</evidence>
<evidence type="ECO:0000313" key="11">
    <source>
        <dbReference type="EMBL" id="ADL50985.1"/>
    </source>
</evidence>
<reference evidence="11 12" key="1">
    <citation type="submission" date="2010-08" db="EMBL/GenBank/DDBJ databases">
        <title>Complete sequence of Clostridium cellulovorans 743B.</title>
        <authorList>
            <consortium name="US DOE Joint Genome Institute"/>
            <person name="Lucas S."/>
            <person name="Copeland A."/>
            <person name="Lapidus A."/>
            <person name="Cheng J.-F."/>
            <person name="Bruce D."/>
            <person name="Goodwin L."/>
            <person name="Pitluck S."/>
            <person name="Chertkov O."/>
            <person name="Detter J.C."/>
            <person name="Han C."/>
            <person name="Tapia R."/>
            <person name="Land M."/>
            <person name="Hauser L."/>
            <person name="Chang Y.-J."/>
            <person name="Jeffries C."/>
            <person name="Kyrpides N."/>
            <person name="Ivanova N."/>
            <person name="Mikhailova N."/>
            <person name="Hemme C.L."/>
            <person name="Woyke T."/>
        </authorList>
    </citation>
    <scope>NUCLEOTIDE SEQUENCE [LARGE SCALE GENOMIC DNA]</scope>
    <source>
        <strain evidence="12">ATCC 35296 / DSM 3052 / OCM 3 / 743B</strain>
    </source>
</reference>
<gene>
    <name evidence="11" type="ordered locus">Clocel_1230</name>
</gene>
<dbReference type="InterPro" id="IPR025997">
    <property type="entry name" value="SBP_2_dom"/>
</dbReference>
<keyword evidence="12" id="KW-1185">Reference proteome</keyword>
<dbReference type="PANTHER" id="PTHR30036:SF2">
    <property type="entry name" value="D-GALACTOSE_METHYL-GALACTOSIDE BINDING PERIPLASMIC PROTEIN MGLB"/>
    <property type="match status" value="1"/>
</dbReference>
<comment type="subcellular location">
    <subcellularLocation>
        <location evidence="1">Cell envelope</location>
    </subcellularLocation>
</comment>
<dbReference type="GO" id="GO:0030288">
    <property type="term" value="C:outer membrane-bounded periplasmic space"/>
    <property type="evidence" value="ECO:0007669"/>
    <property type="project" value="TreeGrafter"/>
</dbReference>
<dbReference type="GO" id="GO:0046872">
    <property type="term" value="F:metal ion binding"/>
    <property type="evidence" value="ECO:0007669"/>
    <property type="project" value="UniProtKB-KW"/>
</dbReference>
<dbReference type="KEGG" id="ccb:Clocel_1230"/>
<dbReference type="OrthoDB" id="9769193at2"/>
<dbReference type="HOGENOM" id="CLU_037628_3_1_9"/>
<keyword evidence="7" id="KW-0106">Calcium</keyword>
<keyword evidence="4" id="KW-0479">Metal-binding</keyword>
<keyword evidence="5" id="KW-0732">Signal</keyword>
<dbReference type="CDD" id="cd01539">
    <property type="entry name" value="PBP1_GGBP"/>
    <property type="match status" value="1"/>
</dbReference>
<comment type="subunit">
    <text evidence="8">The ABC transporter complex is composed of one ATP-binding protein (MglA), two transmembrane proteins (MglC) and a solute-binding protein (MglB).</text>
</comment>
<protein>
    <recommendedName>
        <fullName evidence="9">D-galactose/methyl-galactoside binding periplasmic protein MglB</fullName>
    </recommendedName>
</protein>
<dbReference type="InterPro" id="IPR028082">
    <property type="entry name" value="Peripla_BP_I"/>
</dbReference>
<name>D9SUT0_CLOC7</name>